<protein>
    <submittedName>
        <fullName evidence="2">Uncharacterized protein</fullName>
    </submittedName>
</protein>
<dbReference type="EnsemblPlants" id="ORUFI03G24350.1">
    <property type="protein sequence ID" value="ORUFI03G24350.1"/>
    <property type="gene ID" value="ORUFI03G24350"/>
</dbReference>
<dbReference type="AlphaFoldDB" id="A0A0E0NXD5"/>
<sequence length="138" mass="14704">MEGRRGGGKPGASSDLAALRSSAVSRNVSLQALWGGEKENSGQRDVATRTTAPKPARPAGADDLRRRTSSPASPRRSSPHPSAGGIGLPRALERREREEEGREETDLDRLTCGAHVGPTLTQPPRRLKPESKPPKDLG</sequence>
<dbReference type="Proteomes" id="UP000008022">
    <property type="component" value="Unassembled WGS sequence"/>
</dbReference>
<evidence type="ECO:0000313" key="2">
    <source>
        <dbReference type="EnsemblPlants" id="ORUFI03G24350.1"/>
    </source>
</evidence>
<accession>A0A0E0NXD5</accession>
<evidence type="ECO:0000256" key="1">
    <source>
        <dbReference type="SAM" id="MobiDB-lite"/>
    </source>
</evidence>
<feature type="region of interest" description="Disordered" evidence="1">
    <location>
        <begin position="30"/>
        <end position="138"/>
    </location>
</feature>
<feature type="compositionally biased region" description="Basic and acidic residues" evidence="1">
    <location>
        <begin position="127"/>
        <end position="138"/>
    </location>
</feature>
<evidence type="ECO:0000313" key="3">
    <source>
        <dbReference type="Proteomes" id="UP000008022"/>
    </source>
</evidence>
<organism evidence="2 3">
    <name type="scientific">Oryza rufipogon</name>
    <name type="common">Brownbeard rice</name>
    <name type="synonym">Asian wild rice</name>
    <dbReference type="NCBI Taxonomy" id="4529"/>
    <lineage>
        <taxon>Eukaryota</taxon>
        <taxon>Viridiplantae</taxon>
        <taxon>Streptophyta</taxon>
        <taxon>Embryophyta</taxon>
        <taxon>Tracheophyta</taxon>
        <taxon>Spermatophyta</taxon>
        <taxon>Magnoliopsida</taxon>
        <taxon>Liliopsida</taxon>
        <taxon>Poales</taxon>
        <taxon>Poaceae</taxon>
        <taxon>BOP clade</taxon>
        <taxon>Oryzoideae</taxon>
        <taxon>Oryzeae</taxon>
        <taxon>Oryzinae</taxon>
        <taxon>Oryza</taxon>
    </lineage>
</organism>
<keyword evidence="3" id="KW-1185">Reference proteome</keyword>
<feature type="compositionally biased region" description="Low complexity" evidence="1">
    <location>
        <begin position="69"/>
        <end position="82"/>
    </location>
</feature>
<dbReference type="Gramene" id="ORUFI03G24350.1">
    <property type="protein sequence ID" value="ORUFI03G24350.1"/>
    <property type="gene ID" value="ORUFI03G24350"/>
</dbReference>
<proteinExistence type="predicted"/>
<name>A0A0E0NXD5_ORYRU</name>
<feature type="compositionally biased region" description="Basic and acidic residues" evidence="1">
    <location>
        <begin position="91"/>
        <end position="100"/>
    </location>
</feature>
<reference evidence="2" key="2">
    <citation type="submission" date="2015-06" db="UniProtKB">
        <authorList>
            <consortium name="EnsemblPlants"/>
        </authorList>
    </citation>
    <scope>IDENTIFICATION</scope>
</reference>
<reference evidence="3" key="1">
    <citation type="submission" date="2013-06" db="EMBL/GenBank/DDBJ databases">
        <authorList>
            <person name="Zhao Q."/>
        </authorList>
    </citation>
    <scope>NUCLEOTIDE SEQUENCE</scope>
    <source>
        <strain evidence="3">cv. W1943</strain>
    </source>
</reference>
<dbReference type="HOGENOM" id="CLU_1858537_0_0_1"/>